<evidence type="ECO:0000259" key="6">
    <source>
        <dbReference type="PROSITE" id="PS51471"/>
    </source>
</evidence>
<dbReference type="Pfam" id="PF03171">
    <property type="entry name" value="2OG-FeII_Oxy"/>
    <property type="match status" value="1"/>
</dbReference>
<proteinExistence type="inferred from homology"/>
<dbReference type="PROSITE" id="PS51471">
    <property type="entry name" value="FE2OG_OXY"/>
    <property type="match status" value="1"/>
</dbReference>
<evidence type="ECO:0000256" key="1">
    <source>
        <dbReference type="ARBA" id="ARBA00008056"/>
    </source>
</evidence>
<reference evidence="7 8" key="1">
    <citation type="journal article" date="2018" name="Cell">
        <title>The Chara Genome: Secondary Complexity and Implications for Plant Terrestrialization.</title>
        <authorList>
            <person name="Nishiyama T."/>
            <person name="Sakayama H."/>
            <person name="Vries J.D."/>
            <person name="Buschmann H."/>
            <person name="Saint-Marcoux D."/>
            <person name="Ullrich K.K."/>
            <person name="Haas F.B."/>
            <person name="Vanderstraeten L."/>
            <person name="Becker D."/>
            <person name="Lang D."/>
            <person name="Vosolsobe S."/>
            <person name="Rombauts S."/>
            <person name="Wilhelmsson P.K.I."/>
            <person name="Janitza P."/>
            <person name="Kern R."/>
            <person name="Heyl A."/>
            <person name="Rumpler F."/>
            <person name="Villalobos L.I.A.C."/>
            <person name="Clay J.M."/>
            <person name="Skokan R."/>
            <person name="Toyoda A."/>
            <person name="Suzuki Y."/>
            <person name="Kagoshima H."/>
            <person name="Schijlen E."/>
            <person name="Tajeshwar N."/>
            <person name="Catarino B."/>
            <person name="Hetherington A.J."/>
            <person name="Saltykova A."/>
            <person name="Bonnot C."/>
            <person name="Breuninger H."/>
            <person name="Symeonidi A."/>
            <person name="Radhakrishnan G.V."/>
            <person name="Van Nieuwerburgh F."/>
            <person name="Deforce D."/>
            <person name="Chang C."/>
            <person name="Karol K.G."/>
            <person name="Hedrich R."/>
            <person name="Ulvskov P."/>
            <person name="Glockner G."/>
            <person name="Delwiche C.F."/>
            <person name="Petrasek J."/>
            <person name="Van de Peer Y."/>
            <person name="Friml J."/>
            <person name="Beilby M."/>
            <person name="Dolan L."/>
            <person name="Kohara Y."/>
            <person name="Sugano S."/>
            <person name="Fujiyama A."/>
            <person name="Delaux P.-M."/>
            <person name="Quint M."/>
            <person name="TheiBen G."/>
            <person name="Hagemann M."/>
            <person name="Harholt J."/>
            <person name="Dunand C."/>
            <person name="Zachgo S."/>
            <person name="Langdale J."/>
            <person name="Maumus F."/>
            <person name="Straeten D.V.D."/>
            <person name="Gould S.B."/>
            <person name="Rensing S.A."/>
        </authorList>
    </citation>
    <scope>NUCLEOTIDE SEQUENCE [LARGE SCALE GENOMIC DNA]</scope>
    <source>
        <strain evidence="7 8">S276</strain>
    </source>
</reference>
<keyword evidence="3 5" id="KW-0560">Oxidoreductase</keyword>
<dbReference type="STRING" id="69332.A0A388LMJ3"/>
<sequence>MTDGTSTWYRKPTAIPDFINGTSKTKLELWRCSALSRRLLSLLEKTLGLESGFFSQPGRFDAPTTLLRLLHYTEEVSRPDTGVYGAGAHTDYGMFTLLLTDNVPGLQVCRDKEASPQVWEDVLPKEGAYIVNLGDMMQIWTNGRYRSTLHRVVKGGQERYSIWANYVWGALNEAVQGHPCRIQTIHVKAHVYAISHRKPGLLQRTSSP</sequence>
<evidence type="ECO:0000256" key="2">
    <source>
        <dbReference type="ARBA" id="ARBA00022723"/>
    </source>
</evidence>
<name>A0A388LMJ3_CHABU</name>
<comment type="similarity">
    <text evidence="1 5">Belongs to the iron/ascorbate-dependent oxidoreductase family.</text>
</comment>
<keyword evidence="4 5" id="KW-0408">Iron</keyword>
<keyword evidence="8" id="KW-1185">Reference proteome</keyword>
<dbReference type="OMA" id="QERYSIW"/>
<comment type="caution">
    <text evidence="7">The sequence shown here is derived from an EMBL/GenBank/DDBJ whole genome shotgun (WGS) entry which is preliminary data.</text>
</comment>
<dbReference type="InterPro" id="IPR044861">
    <property type="entry name" value="IPNS-like_FE2OG_OXY"/>
</dbReference>
<dbReference type="Proteomes" id="UP000265515">
    <property type="component" value="Unassembled WGS sequence"/>
</dbReference>
<dbReference type="Gramene" id="GBG83443">
    <property type="protein sequence ID" value="GBG83443"/>
    <property type="gene ID" value="CBR_g37155"/>
</dbReference>
<dbReference type="PANTHER" id="PTHR10209:SF867">
    <property type="entry name" value="2-OXOGLUTARATE (2OG) AND FE(II)-DEPENDENT OXYGENASE SUPERFAMILY PROTEIN"/>
    <property type="match status" value="1"/>
</dbReference>
<evidence type="ECO:0000256" key="3">
    <source>
        <dbReference type="ARBA" id="ARBA00023002"/>
    </source>
</evidence>
<keyword evidence="2 5" id="KW-0479">Metal-binding</keyword>
<organism evidence="7 8">
    <name type="scientific">Chara braunii</name>
    <name type="common">Braun's stonewort</name>
    <dbReference type="NCBI Taxonomy" id="69332"/>
    <lineage>
        <taxon>Eukaryota</taxon>
        <taxon>Viridiplantae</taxon>
        <taxon>Streptophyta</taxon>
        <taxon>Charophyceae</taxon>
        <taxon>Charales</taxon>
        <taxon>Characeae</taxon>
        <taxon>Chara</taxon>
    </lineage>
</organism>
<dbReference type="GO" id="GO:0051213">
    <property type="term" value="F:dioxygenase activity"/>
    <property type="evidence" value="ECO:0007669"/>
    <property type="project" value="UniProtKB-ARBA"/>
</dbReference>
<accession>A0A388LMJ3</accession>
<evidence type="ECO:0000256" key="4">
    <source>
        <dbReference type="ARBA" id="ARBA00023004"/>
    </source>
</evidence>
<dbReference type="InterPro" id="IPR027443">
    <property type="entry name" value="IPNS-like_sf"/>
</dbReference>
<dbReference type="EMBL" id="BFEA01000439">
    <property type="protein sequence ID" value="GBG83443.1"/>
    <property type="molecule type" value="Genomic_DNA"/>
</dbReference>
<dbReference type="GO" id="GO:0046872">
    <property type="term" value="F:metal ion binding"/>
    <property type="evidence" value="ECO:0007669"/>
    <property type="project" value="UniProtKB-KW"/>
</dbReference>
<dbReference type="SUPFAM" id="SSF51197">
    <property type="entry name" value="Clavaminate synthase-like"/>
    <property type="match status" value="1"/>
</dbReference>
<gene>
    <name evidence="7" type="ORF">CBR_g37155</name>
</gene>
<protein>
    <recommendedName>
        <fullName evidence="6">Fe2OG dioxygenase domain-containing protein</fullName>
    </recommendedName>
</protein>
<dbReference type="InterPro" id="IPR005123">
    <property type="entry name" value="Oxoglu/Fe-dep_dioxygenase_dom"/>
</dbReference>
<evidence type="ECO:0000313" key="7">
    <source>
        <dbReference type="EMBL" id="GBG83443.1"/>
    </source>
</evidence>
<feature type="domain" description="Fe2OG dioxygenase" evidence="6">
    <location>
        <begin position="63"/>
        <end position="170"/>
    </location>
</feature>
<evidence type="ECO:0000256" key="5">
    <source>
        <dbReference type="RuleBase" id="RU003682"/>
    </source>
</evidence>
<dbReference type="OrthoDB" id="288590at2759"/>
<dbReference type="AlphaFoldDB" id="A0A388LMJ3"/>
<evidence type="ECO:0000313" key="8">
    <source>
        <dbReference type="Proteomes" id="UP000265515"/>
    </source>
</evidence>
<dbReference type="PANTHER" id="PTHR10209">
    <property type="entry name" value="OXIDOREDUCTASE, 2OG-FE II OXYGENASE FAMILY PROTEIN"/>
    <property type="match status" value="1"/>
</dbReference>
<dbReference type="Gene3D" id="2.60.120.330">
    <property type="entry name" value="B-lactam Antibiotic, Isopenicillin N Synthase, Chain"/>
    <property type="match status" value="1"/>
</dbReference>